<dbReference type="InterPro" id="IPR000811">
    <property type="entry name" value="Glyco_trans_35"/>
</dbReference>
<evidence type="ECO:0000256" key="2">
    <source>
        <dbReference type="ARBA" id="ARBA00001933"/>
    </source>
</evidence>
<evidence type="ECO:0000256" key="8">
    <source>
        <dbReference type="ARBA" id="ARBA00025174"/>
    </source>
</evidence>
<dbReference type="PANTHER" id="PTHR11468">
    <property type="entry name" value="GLYCOGEN PHOSPHORYLASE"/>
    <property type="match status" value="1"/>
</dbReference>
<dbReference type="PIRSF" id="PIRSF000460">
    <property type="entry name" value="Pprylas_GlgP"/>
    <property type="match status" value="1"/>
</dbReference>
<comment type="cofactor">
    <cofactor evidence="2 10">
        <name>pyridoxal 5'-phosphate</name>
        <dbReference type="ChEBI" id="CHEBI:597326"/>
    </cofactor>
</comment>
<dbReference type="Pfam" id="PF00343">
    <property type="entry name" value="Phosphorylase"/>
    <property type="match status" value="1"/>
</dbReference>
<reference evidence="11" key="2">
    <citation type="journal article" date="2021" name="PeerJ">
        <title>Extensive microbial diversity within the chicken gut microbiome revealed by metagenomics and culture.</title>
        <authorList>
            <person name="Gilroy R."/>
            <person name="Ravi A."/>
            <person name="Getino M."/>
            <person name="Pursley I."/>
            <person name="Horton D.L."/>
            <person name="Alikhan N.F."/>
            <person name="Baker D."/>
            <person name="Gharbi K."/>
            <person name="Hall N."/>
            <person name="Watson M."/>
            <person name="Adriaenssens E.M."/>
            <person name="Foster-Nyarko E."/>
            <person name="Jarju S."/>
            <person name="Secka A."/>
            <person name="Antonio M."/>
            <person name="Oren A."/>
            <person name="Chaudhuri R.R."/>
            <person name="La Ragione R."/>
            <person name="Hildebrand F."/>
            <person name="Pallen M.J."/>
        </authorList>
    </citation>
    <scope>NUCLEOTIDE SEQUENCE</scope>
    <source>
        <strain evidence="11">ChiSjej4B22-9803</strain>
    </source>
</reference>
<dbReference type="CDD" id="cd04300">
    <property type="entry name" value="GT35_Glycogen_Phosphorylase"/>
    <property type="match status" value="1"/>
</dbReference>
<dbReference type="GO" id="GO:0005980">
    <property type="term" value="P:glycogen catabolic process"/>
    <property type="evidence" value="ECO:0007669"/>
    <property type="project" value="TreeGrafter"/>
</dbReference>
<dbReference type="SUPFAM" id="SSF53756">
    <property type="entry name" value="UDP-Glycosyltransferase/glycogen phosphorylase"/>
    <property type="match status" value="1"/>
</dbReference>
<keyword evidence="7 10" id="KW-0119">Carbohydrate metabolism</keyword>
<accession>A0A9D1LWD8</accession>
<dbReference type="GO" id="GO:0005737">
    <property type="term" value="C:cytoplasm"/>
    <property type="evidence" value="ECO:0007669"/>
    <property type="project" value="TreeGrafter"/>
</dbReference>
<dbReference type="GO" id="GO:0030170">
    <property type="term" value="F:pyridoxal phosphate binding"/>
    <property type="evidence" value="ECO:0007669"/>
    <property type="project" value="InterPro"/>
</dbReference>
<dbReference type="EC" id="2.4.1.1" evidence="10"/>
<evidence type="ECO:0000256" key="4">
    <source>
        <dbReference type="ARBA" id="ARBA00022676"/>
    </source>
</evidence>
<feature type="modified residue" description="N6-(pyridoxal phosphate)lysine" evidence="9">
    <location>
        <position position="660"/>
    </location>
</feature>
<dbReference type="InterPro" id="IPR011833">
    <property type="entry name" value="Glycg_phsphrylas"/>
</dbReference>
<evidence type="ECO:0000256" key="5">
    <source>
        <dbReference type="ARBA" id="ARBA00022679"/>
    </source>
</evidence>
<dbReference type="GO" id="GO:0008184">
    <property type="term" value="F:glycogen phosphorylase activity"/>
    <property type="evidence" value="ECO:0007669"/>
    <property type="project" value="InterPro"/>
</dbReference>
<dbReference type="Gene3D" id="3.40.50.2000">
    <property type="entry name" value="Glycogen Phosphorylase B"/>
    <property type="match status" value="2"/>
</dbReference>
<name>A0A9D1LWD8_9FIRM</name>
<dbReference type="PANTHER" id="PTHR11468:SF3">
    <property type="entry name" value="GLYCOGEN PHOSPHORYLASE, LIVER FORM"/>
    <property type="match status" value="1"/>
</dbReference>
<evidence type="ECO:0000313" key="11">
    <source>
        <dbReference type="EMBL" id="HIU49278.1"/>
    </source>
</evidence>
<gene>
    <name evidence="11" type="ORF">IAB04_07910</name>
</gene>
<evidence type="ECO:0000256" key="3">
    <source>
        <dbReference type="ARBA" id="ARBA00006047"/>
    </source>
</evidence>
<protein>
    <recommendedName>
        <fullName evidence="10">Alpha-1,4 glucan phosphorylase</fullName>
        <ecNumber evidence="10">2.4.1.1</ecNumber>
    </recommendedName>
</protein>
<keyword evidence="5 10" id="KW-0808">Transferase</keyword>
<keyword evidence="6 9" id="KW-0663">Pyridoxal phosphate</keyword>
<organism evidence="11 12">
    <name type="scientific">Candidatus Avimonoglobus intestinipullorum</name>
    <dbReference type="NCBI Taxonomy" id="2840699"/>
    <lineage>
        <taxon>Bacteria</taxon>
        <taxon>Bacillati</taxon>
        <taxon>Bacillota</taxon>
        <taxon>Clostridia</taxon>
        <taxon>Eubacteriales</taxon>
        <taxon>Candidatus Avimonoglobus</taxon>
    </lineage>
</organism>
<dbReference type="NCBIfam" id="TIGR02093">
    <property type="entry name" value="P_ylase"/>
    <property type="match status" value="1"/>
</dbReference>
<dbReference type="InterPro" id="IPR035090">
    <property type="entry name" value="Pyridoxal_P_attach_site"/>
</dbReference>
<evidence type="ECO:0000256" key="10">
    <source>
        <dbReference type="RuleBase" id="RU000587"/>
    </source>
</evidence>
<comment type="caution">
    <text evidence="11">The sequence shown here is derived from an EMBL/GenBank/DDBJ whole genome shotgun (WGS) entry which is preliminary data.</text>
</comment>
<proteinExistence type="inferred from homology"/>
<evidence type="ECO:0000256" key="7">
    <source>
        <dbReference type="ARBA" id="ARBA00023277"/>
    </source>
</evidence>
<reference evidence="11" key="1">
    <citation type="submission" date="2020-10" db="EMBL/GenBank/DDBJ databases">
        <authorList>
            <person name="Gilroy R."/>
        </authorList>
    </citation>
    <scope>NUCLEOTIDE SEQUENCE</scope>
    <source>
        <strain evidence="11">ChiSjej4B22-9803</strain>
    </source>
</reference>
<dbReference type="FunFam" id="3.40.50.2000:FF:000149">
    <property type="entry name" value="Glycogen phosphorylase, muscle form"/>
    <property type="match status" value="1"/>
</dbReference>
<evidence type="ECO:0000256" key="9">
    <source>
        <dbReference type="PIRSR" id="PIRSR000460-1"/>
    </source>
</evidence>
<evidence type="ECO:0000256" key="1">
    <source>
        <dbReference type="ARBA" id="ARBA00001275"/>
    </source>
</evidence>
<dbReference type="Proteomes" id="UP000824111">
    <property type="component" value="Unassembled WGS sequence"/>
</dbReference>
<comment type="function">
    <text evidence="10">Allosteric enzyme that catalyzes the rate-limiting step in glycogen catabolism, the phosphorolytic cleavage of glycogen to produce glucose-1-phosphate, and plays a central role in maintaining cellular and organismal glucose homeostasis.</text>
</comment>
<comment type="function">
    <text evidence="8">Phosphorylase is an important allosteric enzyme in carbohydrate metabolism. Enzymes from different sources differ in their regulatory mechanisms and in their natural substrates. However, all known phosphorylases share catalytic and structural properties.</text>
</comment>
<comment type="similarity">
    <text evidence="3 10">Belongs to the glycogen phosphorylase family.</text>
</comment>
<dbReference type="PROSITE" id="PS00102">
    <property type="entry name" value="PHOSPHORYLASE"/>
    <property type="match status" value="1"/>
</dbReference>
<comment type="catalytic activity">
    <reaction evidence="1 10">
        <text>[(1-&gt;4)-alpha-D-glucosyl](n) + phosphate = [(1-&gt;4)-alpha-D-glucosyl](n-1) + alpha-D-glucose 1-phosphate</text>
        <dbReference type="Rhea" id="RHEA:41732"/>
        <dbReference type="Rhea" id="RHEA-COMP:9584"/>
        <dbReference type="Rhea" id="RHEA-COMP:9586"/>
        <dbReference type="ChEBI" id="CHEBI:15444"/>
        <dbReference type="ChEBI" id="CHEBI:43474"/>
        <dbReference type="ChEBI" id="CHEBI:58601"/>
        <dbReference type="EC" id="2.4.1.1"/>
    </reaction>
</comment>
<keyword evidence="4 10" id="KW-0328">Glycosyltransferase</keyword>
<evidence type="ECO:0000256" key="6">
    <source>
        <dbReference type="ARBA" id="ARBA00022898"/>
    </source>
</evidence>
<dbReference type="EMBL" id="DVND01000198">
    <property type="protein sequence ID" value="HIU49278.1"/>
    <property type="molecule type" value="Genomic_DNA"/>
</dbReference>
<dbReference type="AlphaFoldDB" id="A0A9D1LWD8"/>
<evidence type="ECO:0000313" key="12">
    <source>
        <dbReference type="Proteomes" id="UP000824111"/>
    </source>
</evidence>
<sequence length="818" mass="94616">MESVKLTPREEALKQEIVGKVSRYFGKVMEDATPKMVYTACALAARDQIMTKWAVSHKEVKEENSKKLYYLSFEFLMGRLLTTNILNLMQTDEYVHVLRALGYELNEIAELENDAGLGNGGLGRLAACFIDSLTTLDLPAYGCTIRYEYGLFKQKIVDGYQIELPDPWLENGNAWEIPRPEETVEVKFGGNVYTDWYDGRFSFRYENSHTVLAMPYDVPLVGYDSKIVNKLRLWSAKSPDFMNMNEFNRGNYVRAVEEKQLAEVISKVLYPEDNHTEGKELRLKQQYFLVSATLQWILREFEHRYGRDWHLLPEKAVIQLNDTHPTLAIPEMMRLLMDEKGLGWDEAWELVTHLFAYTNHTVMSEAMEKWPLDMFKRVLPRVWMIVEEMNRRLLEYLNCVYPNDPAKHKYMAIVSDNQVCMANICLYTCFAINGVSKLHTHILTSDIFADYYRLNPGRFHAITNGITFRRWIMDCNPELTELITSKIGPGWLKDYSLLADLKPYAADAEFQKKFDAIKKKNKVHLAEYIKEHNGIDVDPESIFDVQSKRLHEYKRQLLNILHILAEYNRLLEDPKYDYVPKTYIFAAKAAPGYARAKLIIKLINTVADKINNDSRIGGKIKVVFIENYGVSIAEKLVVAADISEQISTAGKEASGTGNMKFMLNGALTIGTLDGANVEMLEQVGEENIFIFGLKAEEVETRMRYHNQDEVKKIYTTNHTLRKVLDQLIDGSLCPENTQIFRDLYQTLLFGDYGYPDVYMVLRDFEAYCATQEELSRLYLDRKKWLEKAIMNTACAGFFSSDRTIMEYNDQIWHLTPIE</sequence>